<gene>
    <name evidence="1" type="ORF">SAMN05216282_1228</name>
</gene>
<dbReference type="RefSeq" id="WP_092324748.1">
    <property type="nucleotide sequence ID" value="NZ_FNFU01000022.1"/>
</dbReference>
<dbReference type="EMBL" id="FNFU01000022">
    <property type="protein sequence ID" value="SDL00073.1"/>
    <property type="molecule type" value="Genomic_DNA"/>
</dbReference>
<dbReference type="AlphaFoldDB" id="A0A1G9GIH8"/>
<sequence length="174" mass="19342">MTSASVPDFAHALIAPGPTPEYPGRMRRFGQLVGSWSTKSSRLDEESGQWSEREFTWIVQFILDGRAVQDVEVVASATHPSGFETVATAVRVYDPNAGAWRVSFFSPVLGEYCHLVATPHRNGLRQDGTGTDGRLIRWNFTSITAEAYTWEGWVSNDEGASWLLVARNQATRIH</sequence>
<accession>A0A1G9GIH8</accession>
<evidence type="ECO:0000313" key="1">
    <source>
        <dbReference type="EMBL" id="SDL00073.1"/>
    </source>
</evidence>
<dbReference type="OrthoDB" id="9814791at2"/>
<evidence type="ECO:0000313" key="2">
    <source>
        <dbReference type="Proteomes" id="UP000198701"/>
    </source>
</evidence>
<reference evidence="1 2" key="1">
    <citation type="submission" date="2016-10" db="EMBL/GenBank/DDBJ databases">
        <authorList>
            <person name="de Groot N.N."/>
        </authorList>
    </citation>
    <scope>NUCLEOTIDE SEQUENCE [LARGE SCALE GENOMIC DNA]</scope>
    <source>
        <strain evidence="1 2">CGMCC 1.5382</strain>
    </source>
</reference>
<dbReference type="Proteomes" id="UP000198701">
    <property type="component" value="Unassembled WGS sequence"/>
</dbReference>
<protein>
    <recommendedName>
        <fullName evidence="3">DUF1579 domain-containing protein</fullName>
    </recommendedName>
</protein>
<keyword evidence="2" id="KW-1185">Reference proteome</keyword>
<proteinExistence type="predicted"/>
<organism evidence="1 2">
    <name type="scientific">Cryobacterium psychrotolerans</name>
    <dbReference type="NCBI Taxonomy" id="386301"/>
    <lineage>
        <taxon>Bacteria</taxon>
        <taxon>Bacillati</taxon>
        <taxon>Actinomycetota</taxon>
        <taxon>Actinomycetes</taxon>
        <taxon>Micrococcales</taxon>
        <taxon>Microbacteriaceae</taxon>
        <taxon>Cryobacterium</taxon>
    </lineage>
</organism>
<dbReference type="STRING" id="386301.SAMN05216282_1228"/>
<evidence type="ECO:0008006" key="3">
    <source>
        <dbReference type="Google" id="ProtNLM"/>
    </source>
</evidence>
<name>A0A1G9GIH8_9MICO</name>